<feature type="region of interest" description="Disordered" evidence="3">
    <location>
        <begin position="216"/>
        <end position="239"/>
    </location>
</feature>
<dbReference type="InterPro" id="IPR006760">
    <property type="entry name" value="Endosulphine"/>
</dbReference>
<dbReference type="EMBL" id="PYDT01000007">
    <property type="protein sequence ID" value="THU55275.1"/>
    <property type="molecule type" value="Genomic_DNA"/>
</dbReference>
<name>A0A4S8J1X0_MUSBA</name>
<evidence type="ECO:0000313" key="4">
    <source>
        <dbReference type="EMBL" id="THU55275.1"/>
    </source>
</evidence>
<comment type="caution">
    <text evidence="4">The sequence shown here is derived from an EMBL/GenBank/DDBJ whole genome shotgun (WGS) entry which is preliminary data.</text>
</comment>
<dbReference type="Pfam" id="PF14009">
    <property type="entry name" value="PADRE"/>
    <property type="match status" value="1"/>
</dbReference>
<dbReference type="Proteomes" id="UP000317650">
    <property type="component" value="Chromosome 11"/>
</dbReference>
<gene>
    <name evidence="4" type="ORF">C4D60_Mb11t04850</name>
</gene>
<sequence>MGNLLSGQAHDGKVVLPDGTVLELDRPTSVAELMLEHPRQYVLDLRSLSAGNCNAAPLPADHMLEAGNAYVMLPMARGKATGLSAAEARRVLAAATRSMTKMQQPPCTRAVGVTERERAEWPAEEFEEGTEFFRRQHSSKRWKPSLGTIEEESLERKRQTQDMAGCNENVASQGEEVKLEKYGGIVPKKQLISKDHERAYFDSADWVLSKVGGTSSNTKTATENLKPKLKPTPHHQLPPRNLTCTSEREYDNLPFDYIVLLCSSNLNLIIGF</sequence>
<evidence type="ECO:0000313" key="5">
    <source>
        <dbReference type="Proteomes" id="UP000317650"/>
    </source>
</evidence>
<protein>
    <submittedName>
        <fullName evidence="4">Uncharacterized protein</fullName>
    </submittedName>
</protein>
<dbReference type="AlphaFoldDB" id="A0A4S8J1X0"/>
<dbReference type="InterPro" id="IPR025322">
    <property type="entry name" value="PADRE_dom"/>
</dbReference>
<proteinExistence type="inferred from homology"/>
<reference evidence="4 5" key="1">
    <citation type="journal article" date="2019" name="Nat. Plants">
        <title>Genome sequencing of Musa balbisiana reveals subgenome evolution and function divergence in polyploid bananas.</title>
        <authorList>
            <person name="Yao X."/>
        </authorList>
    </citation>
    <scope>NUCLEOTIDE SEQUENCE [LARGE SCALE GENOMIC DNA]</scope>
    <source>
        <strain evidence="5">cv. DH-PKW</strain>
        <tissue evidence="4">Leaves</tissue>
    </source>
</reference>
<organism evidence="4 5">
    <name type="scientific">Musa balbisiana</name>
    <name type="common">Banana</name>
    <dbReference type="NCBI Taxonomy" id="52838"/>
    <lineage>
        <taxon>Eukaryota</taxon>
        <taxon>Viridiplantae</taxon>
        <taxon>Streptophyta</taxon>
        <taxon>Embryophyta</taxon>
        <taxon>Tracheophyta</taxon>
        <taxon>Spermatophyta</taxon>
        <taxon>Magnoliopsida</taxon>
        <taxon>Liliopsida</taxon>
        <taxon>Zingiberales</taxon>
        <taxon>Musaceae</taxon>
        <taxon>Musa</taxon>
    </lineage>
</organism>
<accession>A0A4S8J1X0</accession>
<comment type="similarity">
    <text evidence="1 2">Belongs to the endosulfine family.</text>
</comment>
<evidence type="ECO:0000256" key="1">
    <source>
        <dbReference type="ARBA" id="ARBA00010520"/>
    </source>
</evidence>
<dbReference type="STRING" id="52838.A0A4S8J1X0"/>
<dbReference type="PANTHER" id="PTHR34804:SF5">
    <property type="entry name" value="CAMP-REGULATED PHOSPHOPROTEIN 19-RELATED PROTEIN"/>
    <property type="match status" value="1"/>
</dbReference>
<dbReference type="Pfam" id="PF04667">
    <property type="entry name" value="Endosulfine"/>
    <property type="match status" value="1"/>
</dbReference>
<keyword evidence="5" id="KW-1185">Reference proteome</keyword>
<evidence type="ECO:0000256" key="3">
    <source>
        <dbReference type="SAM" id="MobiDB-lite"/>
    </source>
</evidence>
<evidence type="ECO:0000256" key="2">
    <source>
        <dbReference type="RuleBase" id="RU363120"/>
    </source>
</evidence>
<dbReference type="PANTHER" id="PTHR34804">
    <property type="entry name" value="CAMP-REGULATED PHOSPHOPROTEIN 19-RELATED PROTEIN"/>
    <property type="match status" value="1"/>
</dbReference>